<dbReference type="RefSeq" id="WP_172356945.1">
    <property type="nucleotide sequence ID" value="NZ_CP053661.1"/>
</dbReference>
<dbReference type="PANTHER" id="PTHR30336:SF4">
    <property type="entry name" value="ENVELOPE BIOGENESIS FACTOR ELYC"/>
    <property type="match status" value="1"/>
</dbReference>
<organism evidence="3 4">
    <name type="scientific">Thermoleptolyngbya sichuanensis A183</name>
    <dbReference type="NCBI Taxonomy" id="2737172"/>
    <lineage>
        <taxon>Bacteria</taxon>
        <taxon>Bacillati</taxon>
        <taxon>Cyanobacteriota</taxon>
        <taxon>Cyanophyceae</taxon>
        <taxon>Oculatellales</taxon>
        <taxon>Oculatellaceae</taxon>
        <taxon>Thermoleptolyngbya</taxon>
        <taxon>Thermoleptolyngbya sichuanensis</taxon>
    </lineage>
</organism>
<dbReference type="AlphaFoldDB" id="A0A6M8BM12"/>
<evidence type="ECO:0000313" key="3">
    <source>
        <dbReference type="EMBL" id="QKD83325.1"/>
    </source>
</evidence>
<reference evidence="3 4" key="1">
    <citation type="submission" date="2020-05" db="EMBL/GenBank/DDBJ databases">
        <title>Complete genome sequence of of a novel Thermoleptolyngbya strain isolated from hot springs of Ganzi, Sichuan China.</title>
        <authorList>
            <person name="Tang J."/>
            <person name="Daroch M."/>
            <person name="Li L."/>
            <person name="Waleron K."/>
            <person name="Waleron M."/>
            <person name="Waleron M."/>
        </authorList>
    </citation>
    <scope>NUCLEOTIDE SEQUENCE [LARGE SCALE GENOMIC DNA]</scope>
    <source>
        <strain evidence="3 4">PKUAC-SCTA183</strain>
    </source>
</reference>
<dbReference type="EMBL" id="CP053661">
    <property type="protein sequence ID" value="QKD83325.1"/>
    <property type="molecule type" value="Genomic_DNA"/>
</dbReference>
<dbReference type="KEGG" id="theu:HPC62_14970"/>
<accession>A0A6M8BM12</accession>
<evidence type="ECO:0000313" key="4">
    <source>
        <dbReference type="Proteomes" id="UP000505210"/>
    </source>
</evidence>
<evidence type="ECO:0000256" key="1">
    <source>
        <dbReference type="SAM" id="Phobius"/>
    </source>
</evidence>
<dbReference type="InterPro" id="IPR003848">
    <property type="entry name" value="DUF218"/>
</dbReference>
<feature type="transmembrane region" description="Helical" evidence="1">
    <location>
        <begin position="49"/>
        <end position="69"/>
    </location>
</feature>
<dbReference type="InterPro" id="IPR014729">
    <property type="entry name" value="Rossmann-like_a/b/a_fold"/>
</dbReference>
<dbReference type="GO" id="GO:0043164">
    <property type="term" value="P:Gram-negative-bacterium-type cell wall biogenesis"/>
    <property type="evidence" value="ECO:0007669"/>
    <property type="project" value="TreeGrafter"/>
</dbReference>
<dbReference type="GO" id="GO:0000270">
    <property type="term" value="P:peptidoglycan metabolic process"/>
    <property type="evidence" value="ECO:0007669"/>
    <property type="project" value="TreeGrafter"/>
</dbReference>
<feature type="transmembrane region" description="Helical" evidence="1">
    <location>
        <begin position="20"/>
        <end position="37"/>
    </location>
</feature>
<keyword evidence="1" id="KW-0812">Transmembrane</keyword>
<dbReference type="CDD" id="cd06259">
    <property type="entry name" value="YdcF-like"/>
    <property type="match status" value="1"/>
</dbReference>
<keyword evidence="1" id="KW-0472">Membrane</keyword>
<gene>
    <name evidence="3" type="ORF">HPC62_14970</name>
</gene>
<name>A0A6M8BM12_9CYAN</name>
<keyword evidence="1" id="KW-1133">Transmembrane helix</keyword>
<dbReference type="PANTHER" id="PTHR30336">
    <property type="entry name" value="INNER MEMBRANE PROTEIN, PROBABLE PERMEASE"/>
    <property type="match status" value="1"/>
</dbReference>
<dbReference type="Pfam" id="PF02698">
    <property type="entry name" value="DUF218"/>
    <property type="match status" value="1"/>
</dbReference>
<dbReference type="InterPro" id="IPR051599">
    <property type="entry name" value="Cell_Envelope_Assoc"/>
</dbReference>
<evidence type="ECO:0000259" key="2">
    <source>
        <dbReference type="Pfam" id="PF02698"/>
    </source>
</evidence>
<protein>
    <submittedName>
        <fullName evidence="3">YdcF family protein</fullName>
    </submittedName>
</protein>
<proteinExistence type="predicted"/>
<dbReference type="GO" id="GO:0005886">
    <property type="term" value="C:plasma membrane"/>
    <property type="evidence" value="ECO:0007669"/>
    <property type="project" value="TreeGrafter"/>
</dbReference>
<sequence length="259" mass="28183">MPGLDSLTWHDVENGMRQLAIPMALMLAATLAIGLRLMPPSARRVARNVILFLVCFGLVVVSPTGVAALERGMAVFAAPDTGESVDAIVVLGRGRRLNPSRVATVAELWNAGRSPQIFASGASDAPLIVESLRAAGIPAEALGGEECSRTTEENAWFSRATLFPQGVRRILLVTDYPHLWRSQMTYESVGFSVITHPSPLRDTLSRKRRLSLMTRESLALIAYRLKGRLGDRTTFDTPAYVEKRLSKQQCLVGRAAGQA</sequence>
<feature type="domain" description="DUF218" evidence="2">
    <location>
        <begin position="86"/>
        <end position="216"/>
    </location>
</feature>
<keyword evidence="4" id="KW-1185">Reference proteome</keyword>
<dbReference type="Proteomes" id="UP000505210">
    <property type="component" value="Chromosome"/>
</dbReference>
<dbReference type="Gene3D" id="3.40.50.620">
    <property type="entry name" value="HUPs"/>
    <property type="match status" value="1"/>
</dbReference>